<protein>
    <submittedName>
        <fullName evidence="1">Uncharacterized protein</fullName>
    </submittedName>
</protein>
<comment type="caution">
    <text evidence="1">The sequence shown here is derived from an EMBL/GenBank/DDBJ whole genome shotgun (WGS) entry which is preliminary data.</text>
</comment>
<reference evidence="1" key="1">
    <citation type="submission" date="2016-10" db="EMBL/GenBank/DDBJ databases">
        <title>Sequence of Gallionella enrichment culture.</title>
        <authorList>
            <person name="Poehlein A."/>
            <person name="Muehling M."/>
            <person name="Daniel R."/>
        </authorList>
    </citation>
    <scope>NUCLEOTIDE SEQUENCE</scope>
</reference>
<proteinExistence type="predicted"/>
<sequence length="120" mass="13253">MARQCLSRIGGDSLYQSVFLSALRNSDFNLAGSLLAQPSFKKLEVRWRNRDEYLTGALLIAAIRLGDHPFHQACDLHILAPLYDPGPLPSHSPSAYREDSESHLQFIARGCDEVGVCVIG</sequence>
<organism evidence="1">
    <name type="scientific">mine drainage metagenome</name>
    <dbReference type="NCBI Taxonomy" id="410659"/>
    <lineage>
        <taxon>unclassified sequences</taxon>
        <taxon>metagenomes</taxon>
        <taxon>ecological metagenomes</taxon>
    </lineage>
</organism>
<evidence type="ECO:0000313" key="1">
    <source>
        <dbReference type="EMBL" id="OIQ78132.1"/>
    </source>
</evidence>
<gene>
    <name evidence="1" type="ORF">GALL_401680</name>
</gene>
<dbReference type="AlphaFoldDB" id="A0A1J5QDX4"/>
<dbReference type="EMBL" id="MLJW01001462">
    <property type="protein sequence ID" value="OIQ78132.1"/>
    <property type="molecule type" value="Genomic_DNA"/>
</dbReference>
<name>A0A1J5QDX4_9ZZZZ</name>
<accession>A0A1J5QDX4</accession>